<proteinExistence type="predicted"/>
<keyword evidence="1" id="KW-0472">Membrane</keyword>
<dbReference type="InterPro" id="IPR003675">
    <property type="entry name" value="Rce1/LyrA-like_dom"/>
</dbReference>
<evidence type="ECO:0000313" key="3">
    <source>
        <dbReference type="EMBL" id="RTE11661.1"/>
    </source>
</evidence>
<feature type="domain" description="CAAX prenyl protease 2/Lysostaphin resistance protein A-like" evidence="2">
    <location>
        <begin position="110"/>
        <end position="225"/>
    </location>
</feature>
<accession>A0A430JKT5</accession>
<feature type="transmembrane region" description="Helical" evidence="1">
    <location>
        <begin position="187"/>
        <end position="209"/>
    </location>
</feature>
<gene>
    <name evidence="3" type="ORF">EJQ19_00965</name>
</gene>
<feature type="transmembrane region" description="Helical" evidence="1">
    <location>
        <begin position="113"/>
        <end position="142"/>
    </location>
</feature>
<comment type="caution">
    <text evidence="3">The sequence shown here is derived from an EMBL/GenBank/DDBJ whole genome shotgun (WGS) entry which is preliminary data.</text>
</comment>
<keyword evidence="1" id="KW-0812">Transmembrane</keyword>
<feature type="transmembrane region" description="Helical" evidence="1">
    <location>
        <begin position="73"/>
        <end position="93"/>
    </location>
</feature>
<dbReference type="AlphaFoldDB" id="A0A430JKT5"/>
<dbReference type="Pfam" id="PF02517">
    <property type="entry name" value="Rce1-like"/>
    <property type="match status" value="1"/>
</dbReference>
<evidence type="ECO:0000313" key="4">
    <source>
        <dbReference type="Proteomes" id="UP000276128"/>
    </source>
</evidence>
<reference evidence="3 4" key="1">
    <citation type="submission" date="2018-12" db="EMBL/GenBank/DDBJ databases">
        <title>Bacillus ochoae sp. nov., Paenibacillus whitsoniae sp. nov., Paenibacillus spiritus sp. nov. Isolated from the Mars Exploration Rover during spacecraft assembly.</title>
        <authorList>
            <person name="Seuylemezian A."/>
            <person name="Vaishampayan P."/>
        </authorList>
    </citation>
    <scope>NUCLEOTIDE SEQUENCE [LARGE SCALE GENOMIC DNA]</scope>
    <source>
        <strain evidence="3 4">MER 54</strain>
    </source>
</reference>
<protein>
    <submittedName>
        <fullName evidence="3">CPBP family intramembrane metalloprotease</fullName>
    </submittedName>
</protein>
<keyword evidence="3" id="KW-0482">Metalloprotease</keyword>
<keyword evidence="4" id="KW-1185">Reference proteome</keyword>
<sequence>MLPVGLLGGALVGLTTFTDEIAAQAHLSKSAYVLVTALQTGVLYTGLLGYFGYVLAGKLNLLRRISWNTSTLLPAVFTGVIGMLFFLFDYAFFGPKIPQVADSYTKAHYSLLQVLAGVVYGGIIEEVMLRLFMLSLLAFLLWKLTRGRRDAAPVAPWIYVCANIGAALLFAAGHLPASYALFGELPALIVIRCFLMNGVLGLLFGWLYIKKGLPAAMLAHALTHAITAVVLVSLVL</sequence>
<organism evidence="3 4">
    <name type="scientific">Paenibacillus whitsoniae</name>
    <dbReference type="NCBI Taxonomy" id="2496558"/>
    <lineage>
        <taxon>Bacteria</taxon>
        <taxon>Bacillati</taxon>
        <taxon>Bacillota</taxon>
        <taxon>Bacilli</taxon>
        <taxon>Bacillales</taxon>
        <taxon>Paenibacillaceae</taxon>
        <taxon>Paenibacillus</taxon>
    </lineage>
</organism>
<dbReference type="EMBL" id="RXHU01000005">
    <property type="protein sequence ID" value="RTE11661.1"/>
    <property type="molecule type" value="Genomic_DNA"/>
</dbReference>
<feature type="transmembrane region" description="Helical" evidence="1">
    <location>
        <begin position="42"/>
        <end position="61"/>
    </location>
</feature>
<dbReference type="Proteomes" id="UP000276128">
    <property type="component" value="Unassembled WGS sequence"/>
</dbReference>
<keyword evidence="1" id="KW-1133">Transmembrane helix</keyword>
<feature type="transmembrane region" description="Helical" evidence="1">
    <location>
        <begin position="216"/>
        <end position="235"/>
    </location>
</feature>
<name>A0A430JKT5_9BACL</name>
<keyword evidence="3" id="KW-0378">Hydrolase</keyword>
<dbReference type="GO" id="GO:0006508">
    <property type="term" value="P:proteolysis"/>
    <property type="evidence" value="ECO:0007669"/>
    <property type="project" value="UniProtKB-KW"/>
</dbReference>
<evidence type="ECO:0000259" key="2">
    <source>
        <dbReference type="Pfam" id="PF02517"/>
    </source>
</evidence>
<dbReference type="GO" id="GO:0008237">
    <property type="term" value="F:metallopeptidase activity"/>
    <property type="evidence" value="ECO:0007669"/>
    <property type="project" value="UniProtKB-KW"/>
</dbReference>
<feature type="transmembrane region" description="Helical" evidence="1">
    <location>
        <begin position="154"/>
        <end position="175"/>
    </location>
</feature>
<evidence type="ECO:0000256" key="1">
    <source>
        <dbReference type="SAM" id="Phobius"/>
    </source>
</evidence>
<dbReference type="OrthoDB" id="378663at2"/>
<dbReference type="GO" id="GO:0004175">
    <property type="term" value="F:endopeptidase activity"/>
    <property type="evidence" value="ECO:0007669"/>
    <property type="project" value="UniProtKB-ARBA"/>
</dbReference>
<keyword evidence="3" id="KW-0645">Protease</keyword>
<dbReference type="GO" id="GO:0080120">
    <property type="term" value="P:CAAX-box protein maturation"/>
    <property type="evidence" value="ECO:0007669"/>
    <property type="project" value="UniProtKB-ARBA"/>
</dbReference>